<evidence type="ECO:0000313" key="2">
    <source>
        <dbReference type="Proteomes" id="UP000299102"/>
    </source>
</evidence>
<evidence type="ECO:0000313" key="1">
    <source>
        <dbReference type="EMBL" id="GBP09130.1"/>
    </source>
</evidence>
<dbReference type="EMBL" id="BGZK01000034">
    <property type="protein sequence ID" value="GBP09130.1"/>
    <property type="molecule type" value="Genomic_DNA"/>
</dbReference>
<name>A0A4C1T6B5_EUMVA</name>
<dbReference type="AlphaFoldDB" id="A0A4C1T6B5"/>
<dbReference type="Proteomes" id="UP000299102">
    <property type="component" value="Unassembled WGS sequence"/>
</dbReference>
<organism evidence="1 2">
    <name type="scientific">Eumeta variegata</name>
    <name type="common">Bagworm moth</name>
    <name type="synonym">Eumeta japonica</name>
    <dbReference type="NCBI Taxonomy" id="151549"/>
    <lineage>
        <taxon>Eukaryota</taxon>
        <taxon>Metazoa</taxon>
        <taxon>Ecdysozoa</taxon>
        <taxon>Arthropoda</taxon>
        <taxon>Hexapoda</taxon>
        <taxon>Insecta</taxon>
        <taxon>Pterygota</taxon>
        <taxon>Neoptera</taxon>
        <taxon>Endopterygota</taxon>
        <taxon>Lepidoptera</taxon>
        <taxon>Glossata</taxon>
        <taxon>Ditrysia</taxon>
        <taxon>Tineoidea</taxon>
        <taxon>Psychidae</taxon>
        <taxon>Oiketicinae</taxon>
        <taxon>Eumeta</taxon>
    </lineage>
</organism>
<gene>
    <name evidence="1" type="ORF">EVAR_4015_1</name>
</gene>
<comment type="caution">
    <text evidence="1">The sequence shown here is derived from an EMBL/GenBank/DDBJ whole genome shotgun (WGS) entry which is preliminary data.</text>
</comment>
<protein>
    <submittedName>
        <fullName evidence="1">Uncharacterized protein</fullName>
    </submittedName>
</protein>
<proteinExistence type="predicted"/>
<reference evidence="1 2" key="1">
    <citation type="journal article" date="2019" name="Commun. Biol.">
        <title>The bagworm genome reveals a unique fibroin gene that provides high tensile strength.</title>
        <authorList>
            <person name="Kono N."/>
            <person name="Nakamura H."/>
            <person name="Ohtoshi R."/>
            <person name="Tomita M."/>
            <person name="Numata K."/>
            <person name="Arakawa K."/>
        </authorList>
    </citation>
    <scope>NUCLEOTIDE SEQUENCE [LARGE SCALE GENOMIC DNA]</scope>
</reference>
<accession>A0A4C1T6B5</accession>
<keyword evidence="2" id="KW-1185">Reference proteome</keyword>
<sequence>MVIGLWMLAAADGHAALPSRSRRRASCRVLSTKHEVRPAVARVAQLRSIVEHAHKLGTTDSGMYESLATTSWIKYMKYTHSISV</sequence>